<dbReference type="GO" id="GO:0030943">
    <property type="term" value="F:mitochondrion targeting sequence binding"/>
    <property type="evidence" value="ECO:0007669"/>
    <property type="project" value="TreeGrafter"/>
</dbReference>
<dbReference type="Proteomes" id="UP000321393">
    <property type="component" value="Unassembled WGS sequence"/>
</dbReference>
<proteinExistence type="inferred from homology"/>
<dbReference type="OrthoDB" id="75343at2759"/>
<evidence type="ECO:0000256" key="2">
    <source>
        <dbReference type="ARBA" id="ARBA00008444"/>
    </source>
</evidence>
<dbReference type="GO" id="GO:0042721">
    <property type="term" value="C:TIM22 mitochondrial import inner membrane insertion complex"/>
    <property type="evidence" value="ECO:0007669"/>
    <property type="project" value="InterPro"/>
</dbReference>
<evidence type="ECO:0000313" key="9">
    <source>
        <dbReference type="EMBL" id="KAA0060009.1"/>
    </source>
</evidence>
<dbReference type="PANTHER" id="PTHR14110">
    <property type="entry name" value="MITOCHONDRIAL IMPORT INNER MEMBRANE TRANSLOCASE SUBUNIT TIM22"/>
    <property type="match status" value="1"/>
</dbReference>
<organism evidence="9 10">
    <name type="scientific">Cucumis melo var. makuwa</name>
    <name type="common">Oriental melon</name>
    <dbReference type="NCBI Taxonomy" id="1194695"/>
    <lineage>
        <taxon>Eukaryota</taxon>
        <taxon>Viridiplantae</taxon>
        <taxon>Streptophyta</taxon>
        <taxon>Embryophyta</taxon>
        <taxon>Tracheophyta</taxon>
        <taxon>Spermatophyta</taxon>
        <taxon>Magnoliopsida</taxon>
        <taxon>eudicotyledons</taxon>
        <taxon>Gunneridae</taxon>
        <taxon>Pentapetalae</taxon>
        <taxon>rosids</taxon>
        <taxon>fabids</taxon>
        <taxon>Cucurbitales</taxon>
        <taxon>Cucurbitaceae</taxon>
        <taxon>Benincaseae</taxon>
        <taxon>Cucumis</taxon>
    </lineage>
</organism>
<keyword evidence="4" id="KW-0999">Mitochondrion inner membrane</keyword>
<accession>A0A5A7V2G8</accession>
<dbReference type="PANTHER" id="PTHR14110:SF0">
    <property type="entry name" value="MITOCHONDRIAL IMPORT INNER MEMBRANE TRANSLOCASE SUBUNIT TIM22"/>
    <property type="match status" value="1"/>
</dbReference>
<sequence length="314" mass="34612">MASTSGDGFSPDPPTSNDAEQPPIAPMRMPTVEEIRGQDIWDNCAVRSVVSGVMGGGIGLFLGLFLGSMDNSLMQDEMTARQQFVYTAKQMGRRGWGSAKSFAVMGFIFSAAECVVEKARAKHDMTNTVVAGCVTGGAISAKDFRLGRRDVRVWSPNPVEGFSCKSFFRILVNHSSVVESVFIVLWSLKIPKKSGSLSGKFCLVLRTQWLRQDQFGSSFFQEFDVSLACQRNIHMMIGEFLLHPSFRAKGHFLLGDGVCDVIWVCGGRNNKVFRGVDRNPSEVWSLMRFLSWSCSLFKSPASSKVQSEAVIFIG</sequence>
<evidence type="ECO:0000256" key="8">
    <source>
        <dbReference type="SAM" id="MobiDB-lite"/>
    </source>
</evidence>
<dbReference type="InterPro" id="IPR039175">
    <property type="entry name" value="TIM22"/>
</dbReference>
<keyword evidence="3" id="KW-0812">Transmembrane</keyword>
<dbReference type="Pfam" id="PF02466">
    <property type="entry name" value="Tim17"/>
    <property type="match status" value="1"/>
</dbReference>
<dbReference type="AlphaFoldDB" id="A0A5A7V2G8"/>
<feature type="region of interest" description="Disordered" evidence="8">
    <location>
        <begin position="1"/>
        <end position="25"/>
    </location>
</feature>
<evidence type="ECO:0000313" key="10">
    <source>
        <dbReference type="Proteomes" id="UP000321393"/>
    </source>
</evidence>
<dbReference type="EMBL" id="SSTE01005811">
    <property type="protein sequence ID" value="KAA0060009.1"/>
    <property type="molecule type" value="Genomic_DNA"/>
</dbReference>
<evidence type="ECO:0000256" key="4">
    <source>
        <dbReference type="ARBA" id="ARBA00022792"/>
    </source>
</evidence>
<name>A0A5A7V2G8_CUCMM</name>
<evidence type="ECO:0000256" key="7">
    <source>
        <dbReference type="ARBA" id="ARBA00023136"/>
    </source>
</evidence>
<comment type="caution">
    <text evidence="9">The sequence shown here is derived from an EMBL/GenBank/DDBJ whole genome shotgun (WGS) entry which is preliminary data.</text>
</comment>
<gene>
    <name evidence="9" type="ORF">E6C27_scaffold340G00540</name>
</gene>
<comment type="similarity">
    <text evidence="2">Belongs to the Tim17/Tim22/Tim23 family.</text>
</comment>
<dbReference type="STRING" id="1194695.A0A5A7V2G8"/>
<keyword evidence="5" id="KW-1133">Transmembrane helix</keyword>
<comment type="subcellular location">
    <subcellularLocation>
        <location evidence="1">Mitochondrion inner membrane</location>
        <topology evidence="1">Multi-pass membrane protein</topology>
    </subcellularLocation>
</comment>
<keyword evidence="6" id="KW-0496">Mitochondrion</keyword>
<protein>
    <submittedName>
        <fullName evidence="9">Mitochondrial import inner membrane translocase subunit TIM22-4-like</fullName>
    </submittedName>
</protein>
<dbReference type="GO" id="GO:0045039">
    <property type="term" value="P:protein insertion into mitochondrial inner membrane"/>
    <property type="evidence" value="ECO:0007669"/>
    <property type="project" value="InterPro"/>
</dbReference>
<dbReference type="GO" id="GO:0008320">
    <property type="term" value="F:protein transmembrane transporter activity"/>
    <property type="evidence" value="ECO:0007669"/>
    <property type="project" value="TreeGrafter"/>
</dbReference>
<evidence type="ECO:0000256" key="5">
    <source>
        <dbReference type="ARBA" id="ARBA00022989"/>
    </source>
</evidence>
<evidence type="ECO:0000256" key="1">
    <source>
        <dbReference type="ARBA" id="ARBA00004448"/>
    </source>
</evidence>
<evidence type="ECO:0000256" key="6">
    <source>
        <dbReference type="ARBA" id="ARBA00023128"/>
    </source>
</evidence>
<reference evidence="9 10" key="1">
    <citation type="submission" date="2019-08" db="EMBL/GenBank/DDBJ databases">
        <title>Draft genome sequences of two oriental melons (Cucumis melo L. var makuwa).</title>
        <authorList>
            <person name="Kwon S.-Y."/>
        </authorList>
    </citation>
    <scope>NUCLEOTIDE SEQUENCE [LARGE SCALE GENOMIC DNA]</scope>
    <source>
        <strain evidence="10">cv. SW 3</strain>
        <tissue evidence="9">Leaf</tissue>
    </source>
</reference>
<evidence type="ECO:0000256" key="3">
    <source>
        <dbReference type="ARBA" id="ARBA00022692"/>
    </source>
</evidence>
<keyword evidence="7" id="KW-0472">Membrane</keyword>